<protein>
    <submittedName>
        <fullName evidence="1">Uncharacterized protein</fullName>
    </submittedName>
</protein>
<reference evidence="2" key="1">
    <citation type="journal article" date="2019" name="Int. J. Syst. Evol. Microbiol.">
        <title>The Global Catalogue of Microorganisms (GCM) 10K type strain sequencing project: providing services to taxonomists for standard genome sequencing and annotation.</title>
        <authorList>
            <consortium name="The Broad Institute Genomics Platform"/>
            <consortium name="The Broad Institute Genome Sequencing Center for Infectious Disease"/>
            <person name="Wu L."/>
            <person name="Ma J."/>
        </authorList>
    </citation>
    <scope>NUCLEOTIDE SEQUENCE [LARGE SCALE GENOMIC DNA]</scope>
    <source>
        <strain evidence="2">JCM 4602</strain>
    </source>
</reference>
<name>A0ABQ3BHL6_9ACTN</name>
<dbReference type="EMBL" id="BMUW01000002">
    <property type="protein sequence ID" value="GGZ45596.1"/>
    <property type="molecule type" value="Genomic_DNA"/>
</dbReference>
<keyword evidence="2" id="KW-1185">Reference proteome</keyword>
<comment type="caution">
    <text evidence="1">The sequence shown here is derived from an EMBL/GenBank/DDBJ whole genome shotgun (WGS) entry which is preliminary data.</text>
</comment>
<sequence length="119" mass="12706">MASPQKGAEVAGEQAAAIAAAVGDHITLDEVTPEQARHFYREQGGFAADYADWLYGLTSYDGAERATDKSLDVAPSPDSDCRTLTDALGRPGRSYAQWARDHASDFTRTADRTAGPGQD</sequence>
<proteinExistence type="predicted"/>
<evidence type="ECO:0000313" key="2">
    <source>
        <dbReference type="Proteomes" id="UP000624183"/>
    </source>
</evidence>
<gene>
    <name evidence="1" type="ORF">GCM10010328_20150</name>
</gene>
<accession>A0ABQ3BHL6</accession>
<organism evidence="1 2">
    <name type="scientific">Streptomyces rubiginosohelvolus</name>
    <dbReference type="NCBI Taxonomy" id="67362"/>
    <lineage>
        <taxon>Bacteria</taxon>
        <taxon>Bacillati</taxon>
        <taxon>Actinomycetota</taxon>
        <taxon>Actinomycetes</taxon>
        <taxon>Kitasatosporales</taxon>
        <taxon>Streptomycetaceae</taxon>
        <taxon>Streptomyces</taxon>
    </lineage>
</organism>
<dbReference type="Proteomes" id="UP000624183">
    <property type="component" value="Unassembled WGS sequence"/>
</dbReference>
<evidence type="ECO:0000313" key="1">
    <source>
        <dbReference type="EMBL" id="GGZ45596.1"/>
    </source>
</evidence>
<dbReference type="Gene3D" id="3.40.50.720">
    <property type="entry name" value="NAD(P)-binding Rossmann-like Domain"/>
    <property type="match status" value="1"/>
</dbReference>